<dbReference type="GO" id="GO:0033194">
    <property type="term" value="P:response to hydroperoxide"/>
    <property type="evidence" value="ECO:0007669"/>
    <property type="project" value="TreeGrafter"/>
</dbReference>
<reference evidence="2" key="1">
    <citation type="submission" date="2021-04" db="EMBL/GenBank/DDBJ databases">
        <title>The complete genome sequence of Caulobacter sp. S6.</title>
        <authorList>
            <person name="Tang Y."/>
            <person name="Ouyang W."/>
            <person name="Liu Q."/>
            <person name="Huang B."/>
            <person name="Guo Z."/>
            <person name="Lei P."/>
        </authorList>
    </citation>
    <scope>NUCLEOTIDE SEQUENCE</scope>
    <source>
        <strain evidence="2">S6</strain>
    </source>
</reference>
<dbReference type="AlphaFoldDB" id="A0A975FYH4"/>
<protein>
    <recommendedName>
        <fullName evidence="1">UPF0246 protein KCG34_19995</fullName>
    </recommendedName>
</protein>
<comment type="similarity">
    <text evidence="1">Belongs to the UPF0246 family.</text>
</comment>
<keyword evidence="3" id="KW-1185">Reference proteome</keyword>
<dbReference type="RefSeq" id="WP_211937361.1">
    <property type="nucleotide sequence ID" value="NZ_CP073078.1"/>
</dbReference>
<dbReference type="NCBIfam" id="NF002542">
    <property type="entry name" value="PRK02101.1-3"/>
    <property type="match status" value="1"/>
</dbReference>
<accession>A0A975FYH4</accession>
<dbReference type="PANTHER" id="PTHR30283:SF4">
    <property type="entry name" value="PEROXIDE STRESS RESISTANCE PROTEIN YAAA"/>
    <property type="match status" value="1"/>
</dbReference>
<dbReference type="HAMAP" id="MF_00652">
    <property type="entry name" value="UPF0246"/>
    <property type="match status" value="1"/>
</dbReference>
<dbReference type="InterPro" id="IPR005583">
    <property type="entry name" value="YaaA"/>
</dbReference>
<evidence type="ECO:0000256" key="1">
    <source>
        <dbReference type="HAMAP-Rule" id="MF_00652"/>
    </source>
</evidence>
<dbReference type="KEGG" id="caul:KCG34_19995"/>
<dbReference type="GO" id="GO:0005829">
    <property type="term" value="C:cytosol"/>
    <property type="evidence" value="ECO:0007669"/>
    <property type="project" value="TreeGrafter"/>
</dbReference>
<dbReference type="PANTHER" id="PTHR30283">
    <property type="entry name" value="PEROXIDE STRESS RESPONSE PROTEIN YAAA"/>
    <property type="match status" value="1"/>
</dbReference>
<name>A0A975FYH4_9CAUL</name>
<dbReference type="EMBL" id="CP073078">
    <property type="protein sequence ID" value="QUD87309.1"/>
    <property type="molecule type" value="Genomic_DNA"/>
</dbReference>
<dbReference type="Pfam" id="PF03883">
    <property type="entry name" value="H2O2_YaaD"/>
    <property type="match status" value="1"/>
</dbReference>
<dbReference type="Proteomes" id="UP000676409">
    <property type="component" value="Chromosome"/>
</dbReference>
<evidence type="ECO:0000313" key="2">
    <source>
        <dbReference type="EMBL" id="QUD87309.1"/>
    </source>
</evidence>
<proteinExistence type="inferred from homology"/>
<evidence type="ECO:0000313" key="3">
    <source>
        <dbReference type="Proteomes" id="UP000676409"/>
    </source>
</evidence>
<organism evidence="2 3">
    <name type="scientific">Phenylobacterium montanum</name>
    <dbReference type="NCBI Taxonomy" id="2823693"/>
    <lineage>
        <taxon>Bacteria</taxon>
        <taxon>Pseudomonadati</taxon>
        <taxon>Pseudomonadota</taxon>
        <taxon>Alphaproteobacteria</taxon>
        <taxon>Caulobacterales</taxon>
        <taxon>Caulobacteraceae</taxon>
        <taxon>Phenylobacterium</taxon>
    </lineage>
</organism>
<gene>
    <name evidence="2" type="primary">yaaA</name>
    <name evidence="2" type="ORF">KCG34_19995</name>
</gene>
<sequence>MLIVLSPAKSLDFTPAAPDVPLTTPQLKNDIAELAKVTVKLKRSDLKRLMDISDTLADLNYQRFQAFDPACDDGVQAAIAFDGDVYDGLDARSLDKHGLAFAQDRVRILSGLYGVLRPLDAIQPYRLEMGVRLKTKRGKSLYDFWRRQVAPTLNQALAELHAPTLVNLASQEYFGAVDAAQVAAPVVSCHFYEVKPGEAPKVISFYAKKARGMMARYAIDHRIDRAEGLKGFDVAGYAYQPGQSSESDWIFCRKHPLS</sequence>